<keyword evidence="8" id="KW-0997">Cell inner membrane</keyword>
<name>A0ABU9BCE2_9BURK</name>
<evidence type="ECO:0000256" key="13">
    <source>
        <dbReference type="ARBA" id="ARBA00022692"/>
    </source>
</evidence>
<evidence type="ECO:0000259" key="29">
    <source>
        <dbReference type="Pfam" id="PF00912"/>
    </source>
</evidence>
<evidence type="ECO:0000256" key="5">
    <source>
        <dbReference type="ARBA" id="ARBA00012448"/>
    </source>
</evidence>
<keyword evidence="21" id="KW-0511">Multifunctional enzyme</keyword>
<keyword evidence="9" id="KW-0121">Carboxypeptidase</keyword>
<feature type="domain" description="Penicillin-binding protein transpeptidase" evidence="28">
    <location>
        <begin position="436"/>
        <end position="685"/>
    </location>
</feature>
<dbReference type="InterPro" id="IPR001460">
    <property type="entry name" value="PCN-bd_Tpept"/>
</dbReference>
<proteinExistence type="inferred from homology"/>
<dbReference type="InterPro" id="IPR036950">
    <property type="entry name" value="PBP_transglycosylase"/>
</dbReference>
<dbReference type="InterPro" id="IPR001264">
    <property type="entry name" value="Glyco_trans_51"/>
</dbReference>
<dbReference type="SUPFAM" id="SSF56601">
    <property type="entry name" value="beta-lactamase/transpeptidase-like"/>
    <property type="match status" value="1"/>
</dbReference>
<evidence type="ECO:0000313" key="31">
    <source>
        <dbReference type="EMBL" id="MEK8027471.1"/>
    </source>
</evidence>
<comment type="subcellular location">
    <subcellularLocation>
        <location evidence="1">Cell inner membrane</location>
        <topology evidence="1">Single-pass type II membrane protein</topology>
    </subcellularLocation>
</comment>
<keyword evidence="7" id="KW-1003">Cell membrane</keyword>
<feature type="compositionally biased region" description="Low complexity" evidence="26">
    <location>
        <begin position="777"/>
        <end position="796"/>
    </location>
</feature>
<dbReference type="PANTHER" id="PTHR32282">
    <property type="entry name" value="BINDING PROTEIN TRANSPEPTIDASE, PUTATIVE-RELATED"/>
    <property type="match status" value="1"/>
</dbReference>
<keyword evidence="14" id="KW-0378">Hydrolase</keyword>
<keyword evidence="19 27" id="KW-0472">Membrane</keyword>
<evidence type="ECO:0000259" key="28">
    <source>
        <dbReference type="Pfam" id="PF00905"/>
    </source>
</evidence>
<dbReference type="Pfam" id="PF17092">
    <property type="entry name" value="PCB_OB"/>
    <property type="match status" value="1"/>
</dbReference>
<keyword evidence="18 27" id="KW-1133">Transmembrane helix</keyword>
<comment type="catalytic activity">
    <reaction evidence="23">
        <text>Preferential cleavage: (Ac)2-L-Lys-D-Ala-|-D-Ala. Also transpeptidation of peptidyl-alanyl moieties that are N-acyl substituents of D-alanine.</text>
        <dbReference type="EC" id="3.4.16.4"/>
    </reaction>
</comment>
<evidence type="ECO:0000256" key="24">
    <source>
        <dbReference type="ARBA" id="ARBA00044770"/>
    </source>
</evidence>
<dbReference type="InterPro" id="IPR012338">
    <property type="entry name" value="Beta-lactam/transpept-like"/>
</dbReference>
<dbReference type="EC" id="3.4.16.4" evidence="5"/>
<comment type="catalytic activity">
    <reaction evidence="25">
        <text>[GlcNAc-(1-&gt;4)-Mur2Ac(oyl-L-Ala-gamma-D-Glu-L-Lys-D-Ala-D-Ala)](n)-di-trans,octa-cis-undecaprenyl diphosphate + beta-D-GlcNAc-(1-&gt;4)-Mur2Ac(oyl-L-Ala-gamma-D-Glu-L-Lys-D-Ala-D-Ala)-di-trans,octa-cis-undecaprenyl diphosphate = [GlcNAc-(1-&gt;4)-Mur2Ac(oyl-L-Ala-gamma-D-Glu-L-Lys-D-Ala-D-Ala)](n+1)-di-trans,octa-cis-undecaprenyl diphosphate + di-trans,octa-cis-undecaprenyl diphosphate + H(+)</text>
        <dbReference type="Rhea" id="RHEA:23708"/>
        <dbReference type="Rhea" id="RHEA-COMP:9602"/>
        <dbReference type="Rhea" id="RHEA-COMP:9603"/>
        <dbReference type="ChEBI" id="CHEBI:15378"/>
        <dbReference type="ChEBI" id="CHEBI:58405"/>
        <dbReference type="ChEBI" id="CHEBI:60033"/>
        <dbReference type="ChEBI" id="CHEBI:78435"/>
        <dbReference type="EC" id="2.4.99.28"/>
    </reaction>
</comment>
<dbReference type="EC" id="2.4.99.28" evidence="24"/>
<dbReference type="SUPFAM" id="SSF53955">
    <property type="entry name" value="Lysozyme-like"/>
    <property type="match status" value="1"/>
</dbReference>
<evidence type="ECO:0000256" key="11">
    <source>
        <dbReference type="ARBA" id="ARBA00022676"/>
    </source>
</evidence>
<feature type="region of interest" description="Disordered" evidence="26">
    <location>
        <begin position="760"/>
        <end position="806"/>
    </location>
</feature>
<feature type="domain" description="Glycosyl transferase family 51" evidence="29">
    <location>
        <begin position="71"/>
        <end position="243"/>
    </location>
</feature>
<evidence type="ECO:0000256" key="22">
    <source>
        <dbReference type="ARBA" id="ARBA00023316"/>
    </source>
</evidence>
<gene>
    <name evidence="31" type="ORF">AACH11_16025</name>
</gene>
<keyword evidence="12" id="KW-0808">Transferase</keyword>
<accession>A0ABU9BCE2</accession>
<keyword evidence="22" id="KW-0961">Cell wall biogenesis/degradation</keyword>
<dbReference type="InterPro" id="IPR050396">
    <property type="entry name" value="Glycosyltr_51/Transpeptidase"/>
</dbReference>
<evidence type="ECO:0000256" key="3">
    <source>
        <dbReference type="ARBA" id="ARBA00007090"/>
    </source>
</evidence>
<comment type="similarity">
    <text evidence="4">In the N-terminal section; belongs to the glycosyltransferase 51 family.</text>
</comment>
<evidence type="ECO:0000256" key="26">
    <source>
        <dbReference type="SAM" id="MobiDB-lite"/>
    </source>
</evidence>
<keyword evidence="15" id="KW-0133">Cell shape</keyword>
<evidence type="ECO:0000256" key="21">
    <source>
        <dbReference type="ARBA" id="ARBA00023268"/>
    </source>
</evidence>
<dbReference type="Proteomes" id="UP001368500">
    <property type="component" value="Unassembled WGS sequence"/>
</dbReference>
<evidence type="ECO:0000256" key="8">
    <source>
        <dbReference type="ARBA" id="ARBA00022519"/>
    </source>
</evidence>
<evidence type="ECO:0000313" key="32">
    <source>
        <dbReference type="Proteomes" id="UP001368500"/>
    </source>
</evidence>
<evidence type="ECO:0000256" key="6">
    <source>
        <dbReference type="ARBA" id="ARBA00018638"/>
    </source>
</evidence>
<evidence type="ECO:0000256" key="4">
    <source>
        <dbReference type="ARBA" id="ARBA00007739"/>
    </source>
</evidence>
<keyword evidence="10" id="KW-0645">Protease</keyword>
<keyword evidence="32" id="KW-1185">Reference proteome</keyword>
<dbReference type="Pfam" id="PF00905">
    <property type="entry name" value="Transpeptidase"/>
    <property type="match status" value="1"/>
</dbReference>
<comment type="similarity">
    <text evidence="3">In the C-terminal section; belongs to the transpeptidase family.</text>
</comment>
<evidence type="ECO:0000256" key="15">
    <source>
        <dbReference type="ARBA" id="ARBA00022960"/>
    </source>
</evidence>
<evidence type="ECO:0000256" key="20">
    <source>
        <dbReference type="ARBA" id="ARBA00023251"/>
    </source>
</evidence>
<protein>
    <recommendedName>
        <fullName evidence="6">Penicillin-binding protein 1A</fullName>
        <ecNumber evidence="24">2.4.99.28</ecNumber>
        <ecNumber evidence="5">3.4.16.4</ecNumber>
    </recommendedName>
</protein>
<dbReference type="Gene3D" id="3.40.710.10">
    <property type="entry name" value="DD-peptidase/beta-lactamase superfamily"/>
    <property type="match status" value="2"/>
</dbReference>
<evidence type="ECO:0000256" key="10">
    <source>
        <dbReference type="ARBA" id="ARBA00022670"/>
    </source>
</evidence>
<dbReference type="EMBL" id="JBBUTF010000014">
    <property type="protein sequence ID" value="MEK8027471.1"/>
    <property type="molecule type" value="Genomic_DNA"/>
</dbReference>
<organism evidence="31 32">
    <name type="scientific">Pseudaquabacterium rugosum</name>
    <dbReference type="NCBI Taxonomy" id="2984194"/>
    <lineage>
        <taxon>Bacteria</taxon>
        <taxon>Pseudomonadati</taxon>
        <taxon>Pseudomonadota</taxon>
        <taxon>Betaproteobacteria</taxon>
        <taxon>Burkholderiales</taxon>
        <taxon>Sphaerotilaceae</taxon>
        <taxon>Pseudaquabacterium</taxon>
    </lineage>
</organism>
<evidence type="ECO:0000256" key="25">
    <source>
        <dbReference type="ARBA" id="ARBA00049902"/>
    </source>
</evidence>
<dbReference type="NCBIfam" id="TIGR02074">
    <property type="entry name" value="PBP_1a_fam"/>
    <property type="match status" value="1"/>
</dbReference>
<evidence type="ECO:0000256" key="16">
    <source>
        <dbReference type="ARBA" id="ARBA00022968"/>
    </source>
</evidence>
<sequence length="806" mass="87051">MSTPVPHRPPTSGRRLPRWARRTLLGAGLTVAGGIGAGALALAWYLPQLPPLDTVVNYVPREPLQVYTADGQEIAQFGSERRRFTPIERIPQRMQDAVLAVEDRRFHEHAGVDLRGIARALLANLAGRREGASTITQQVARNFFLSSRISVDRKIREALLALRIERELDKPRILELYMNQIFLGQRSYGFAAAAETYFGKTLEQLDAGEIAMLAGLPQNPSFANPVSNMARARKRQAEVLKRMVAAGVIDEAEAEAAAARPLRLRSPLQVDVHAEHVAEMARQAVVERFGTAAYAQGLRVYTTLQAAEQQAAWQALRRGVLAYDARQAWRGPEDTESLPPEGDPDTERAAALALRDRRDDDQLRLAIVLKASPRELQLQLASGDALTLRGEALRVATPGLAARAPDALAVRRGAVLRVMADDKGVWRVVQWPEVQGALVALDAASGRVRALVGGFDFVRQPFNHVTQAQRQPGSSFKPFIYAAAMEYGFSPDSVVNDAPIETADGWSPGNSDGQYDGPLTLRQALARSKNTVSVRLLQTIGVADALAWSGRYGIETRRQPDNLTLALGAGSVSPMQLAQAYAVLANGGWRVSPLLIARITDARGQVLYEAPAPAAPTEESRAVPERNIVLTNSLLNDVTRVGTAARAQARLGRSDLYGKTGTTNDAVDAWFAGFQTTGRQGVVAVSWIGFDQPRSLGERESGGGLALPVWMDYMATALRKVPASPPLRPPAEPPLLLPGLTLVGGDWRYDDWTQRERHSGIGLDPEAAASEAEDAASAESPDAPAASAPPGLLPGAPALPPADLRR</sequence>
<comment type="pathway">
    <text evidence="2">Cell wall biogenesis; peptidoglycan biosynthesis.</text>
</comment>
<evidence type="ECO:0000259" key="30">
    <source>
        <dbReference type="Pfam" id="PF17092"/>
    </source>
</evidence>
<evidence type="ECO:0000256" key="27">
    <source>
        <dbReference type="SAM" id="Phobius"/>
    </source>
</evidence>
<comment type="caution">
    <text evidence="31">The sequence shown here is derived from an EMBL/GenBank/DDBJ whole genome shotgun (WGS) entry which is preliminary data.</text>
</comment>
<evidence type="ECO:0000256" key="2">
    <source>
        <dbReference type="ARBA" id="ARBA00004752"/>
    </source>
</evidence>
<keyword evidence="11" id="KW-0328">Glycosyltransferase</keyword>
<dbReference type="InterPro" id="IPR023346">
    <property type="entry name" value="Lysozyme-like_dom_sf"/>
</dbReference>
<evidence type="ECO:0000256" key="7">
    <source>
        <dbReference type="ARBA" id="ARBA00022475"/>
    </source>
</evidence>
<keyword evidence="20" id="KW-0046">Antibiotic resistance</keyword>
<evidence type="ECO:0000256" key="23">
    <source>
        <dbReference type="ARBA" id="ARBA00034000"/>
    </source>
</evidence>
<keyword evidence="17" id="KW-0573">Peptidoglycan synthesis</keyword>
<evidence type="ECO:0000256" key="9">
    <source>
        <dbReference type="ARBA" id="ARBA00022645"/>
    </source>
</evidence>
<evidence type="ECO:0000256" key="18">
    <source>
        <dbReference type="ARBA" id="ARBA00022989"/>
    </source>
</evidence>
<keyword evidence="16" id="KW-0735">Signal-anchor</keyword>
<dbReference type="RefSeq" id="WP_341375247.1">
    <property type="nucleotide sequence ID" value="NZ_JBBUTF010000014.1"/>
</dbReference>
<dbReference type="Pfam" id="PF00912">
    <property type="entry name" value="Transgly"/>
    <property type="match status" value="1"/>
</dbReference>
<dbReference type="Gene3D" id="1.10.3810.10">
    <property type="entry name" value="Biosynthetic peptidoglycan transglycosylase-like"/>
    <property type="match status" value="1"/>
</dbReference>
<feature type="transmembrane region" description="Helical" evidence="27">
    <location>
        <begin position="24"/>
        <end position="46"/>
    </location>
</feature>
<evidence type="ECO:0000256" key="19">
    <source>
        <dbReference type="ARBA" id="ARBA00023136"/>
    </source>
</evidence>
<dbReference type="InterPro" id="IPR031376">
    <property type="entry name" value="PCB_OB"/>
</dbReference>
<keyword evidence="13 27" id="KW-0812">Transmembrane</keyword>
<evidence type="ECO:0000256" key="17">
    <source>
        <dbReference type="ARBA" id="ARBA00022984"/>
    </source>
</evidence>
<evidence type="ECO:0000256" key="12">
    <source>
        <dbReference type="ARBA" id="ARBA00022679"/>
    </source>
</evidence>
<reference evidence="31 32" key="1">
    <citation type="submission" date="2024-04" db="EMBL/GenBank/DDBJ databases">
        <title>Novel species of the genus Ideonella isolated from streams.</title>
        <authorList>
            <person name="Lu H."/>
        </authorList>
    </citation>
    <scope>NUCLEOTIDE SEQUENCE [LARGE SCALE GENOMIC DNA]</scope>
    <source>
        <strain evidence="31 32">BYS139W</strain>
    </source>
</reference>
<feature type="domain" description="Penicillin-binding protein OB-like" evidence="30">
    <location>
        <begin position="329"/>
        <end position="434"/>
    </location>
</feature>
<dbReference type="PANTHER" id="PTHR32282:SF27">
    <property type="entry name" value="PENICILLIN-BINDING PROTEIN 1A"/>
    <property type="match status" value="1"/>
</dbReference>
<dbReference type="PROSITE" id="PS51318">
    <property type="entry name" value="TAT"/>
    <property type="match status" value="1"/>
</dbReference>
<dbReference type="InterPro" id="IPR006311">
    <property type="entry name" value="TAT_signal"/>
</dbReference>
<evidence type="ECO:0000256" key="14">
    <source>
        <dbReference type="ARBA" id="ARBA00022801"/>
    </source>
</evidence>
<evidence type="ECO:0000256" key="1">
    <source>
        <dbReference type="ARBA" id="ARBA00004249"/>
    </source>
</evidence>